<evidence type="ECO:0000256" key="1">
    <source>
        <dbReference type="SAM" id="Phobius"/>
    </source>
</evidence>
<dbReference type="RefSeq" id="WP_042500893.1">
    <property type="nucleotide sequence ID" value="NZ_BBNQ01000013.1"/>
</dbReference>
<sequence length="364" mass="42247">MKTREIIILFSVGIFSSLSVIVLFLLSEHTVHRNNAFTRRYPHHPITKKYDLSVRFNSYYVSGFDGDHLYLGNKTAPLHLLEINLKTKDTNHIQLILENNNFTFRSLKVKLKPPYFFIMDGTVPCIYRGRIGDWKASLWMEDYAYFSNAIPIDSNKVYISTTDSESQVTTLGLIQKRKNNKASIFLNSDLLEKQFDGIFDVDGLMVSSSKSNSQGYVYYYRNEFMLMDSDLNLIKRQRSIDTIKTAQLQIANIDNSNVTKFNAPPTIVNKLAIMHGDLILIKSDRLGKYEDEIMLSEASIVDVYNWQKGSYEFSFYFYDIGKEKMREFSMNDTFMIGLIDDKVSVYEINKEQFKTTPRNSDEMN</sequence>
<evidence type="ECO:0000313" key="4">
    <source>
        <dbReference type="Proteomes" id="UP000029643"/>
    </source>
</evidence>
<reference evidence="4 5" key="1">
    <citation type="journal article" date="2014" name="Genome Announc.">
        <title>Draft Genome Sequences of Marine Flavobacterium Algibacter lectus Strains SS8 and NR4.</title>
        <authorList>
            <person name="Takatani N."/>
            <person name="Nakanishi M."/>
            <person name="Meirelles P."/>
            <person name="Mino S."/>
            <person name="Suda W."/>
            <person name="Oshima K."/>
            <person name="Hattori M."/>
            <person name="Ohkuma M."/>
            <person name="Hosokawa M."/>
            <person name="Miyashita K."/>
            <person name="Thompson F.L."/>
            <person name="Niwa A."/>
            <person name="Sawabe T."/>
            <person name="Sawabe T."/>
        </authorList>
    </citation>
    <scope>NUCLEOTIDE SEQUENCE [LARGE SCALE GENOMIC DNA]</scope>
    <source>
        <strain evidence="3">JCM 19274</strain>
        <strain evidence="2 5">JCM 19300</strain>
        <strain evidence="4">JCM19274</strain>
    </source>
</reference>
<comment type="caution">
    <text evidence="3">The sequence shown here is derived from an EMBL/GenBank/DDBJ whole genome shotgun (WGS) entry which is preliminary data.</text>
</comment>
<keyword evidence="1" id="KW-0812">Transmembrane</keyword>
<evidence type="ECO:0000313" key="3">
    <source>
        <dbReference type="EMBL" id="GAL82225.1"/>
    </source>
</evidence>
<evidence type="ECO:0000313" key="2">
    <source>
        <dbReference type="EMBL" id="GAL63773.1"/>
    </source>
</evidence>
<name>A0A090WYL6_9FLAO</name>
<dbReference type="EMBL" id="BBNQ01000013">
    <property type="protein sequence ID" value="GAL63773.1"/>
    <property type="molecule type" value="Genomic_DNA"/>
</dbReference>
<gene>
    <name evidence="3" type="ORF">JCM19274_4413</name>
    <name evidence="2" type="ORF">JCM19300_2809</name>
</gene>
<dbReference type="EMBL" id="BBNU01000023">
    <property type="protein sequence ID" value="GAL82225.1"/>
    <property type="molecule type" value="Genomic_DNA"/>
</dbReference>
<keyword evidence="1" id="KW-1133">Transmembrane helix</keyword>
<dbReference type="Proteomes" id="UP000029644">
    <property type="component" value="Unassembled WGS sequence"/>
</dbReference>
<dbReference type="AlphaFoldDB" id="A0A090WYL6"/>
<evidence type="ECO:0000313" key="5">
    <source>
        <dbReference type="Proteomes" id="UP000029644"/>
    </source>
</evidence>
<feature type="transmembrane region" description="Helical" evidence="1">
    <location>
        <begin position="6"/>
        <end position="26"/>
    </location>
</feature>
<accession>A0A090WYL6</accession>
<proteinExistence type="predicted"/>
<organism evidence="3 4">
    <name type="scientific">Algibacter lectus</name>
    <dbReference type="NCBI Taxonomy" id="221126"/>
    <lineage>
        <taxon>Bacteria</taxon>
        <taxon>Pseudomonadati</taxon>
        <taxon>Bacteroidota</taxon>
        <taxon>Flavobacteriia</taxon>
        <taxon>Flavobacteriales</taxon>
        <taxon>Flavobacteriaceae</taxon>
        <taxon>Algibacter</taxon>
    </lineage>
</organism>
<protein>
    <submittedName>
        <fullName evidence="3">Uncharacterized protein</fullName>
    </submittedName>
</protein>
<dbReference type="Proteomes" id="UP000029643">
    <property type="component" value="Unassembled WGS sequence"/>
</dbReference>
<keyword evidence="1" id="KW-0472">Membrane</keyword>
<dbReference type="OrthoDB" id="673785at2"/>
<dbReference type="STRING" id="221126.SAMN04489722_101284"/>